<protein>
    <recommendedName>
        <fullName evidence="7">Endolytic murein transglycosylase</fullName>
        <ecNumber evidence="7">4.2.2.29</ecNumber>
    </recommendedName>
    <alternativeName>
        <fullName evidence="7">Peptidoglycan lytic transglycosylase</fullName>
    </alternativeName>
    <alternativeName>
        <fullName evidence="7">Peptidoglycan polymerization terminase</fullName>
    </alternativeName>
</protein>
<dbReference type="InterPro" id="IPR003770">
    <property type="entry name" value="MLTG-like"/>
</dbReference>
<comment type="catalytic activity">
    <reaction evidence="7">
        <text>a peptidoglycan chain = a peptidoglycan chain with N-acetyl-1,6-anhydromuramyl-[peptide] at the reducing end + a peptidoglycan chain with N-acetylglucosamine at the non-reducing end.</text>
        <dbReference type="EC" id="4.2.2.29"/>
    </reaction>
</comment>
<keyword evidence="2 7" id="KW-0812">Transmembrane</keyword>
<evidence type="ECO:0000313" key="9">
    <source>
        <dbReference type="Proteomes" id="UP001465153"/>
    </source>
</evidence>
<dbReference type="NCBIfam" id="TIGR00247">
    <property type="entry name" value="endolytic transglycosylase MltG"/>
    <property type="match status" value="1"/>
</dbReference>
<comment type="similarity">
    <text evidence="7">Belongs to the transglycosylase MltG family.</text>
</comment>
<keyword evidence="4 7" id="KW-0472">Membrane</keyword>
<organism evidence="8 9">
    <name type="scientific">Sessilibacter corallicola</name>
    <dbReference type="NCBI Taxonomy" id="2904075"/>
    <lineage>
        <taxon>Bacteria</taxon>
        <taxon>Pseudomonadati</taxon>
        <taxon>Pseudomonadota</taxon>
        <taxon>Gammaproteobacteria</taxon>
        <taxon>Cellvibrionales</taxon>
        <taxon>Cellvibrionaceae</taxon>
        <taxon>Sessilibacter</taxon>
    </lineage>
</organism>
<feature type="site" description="Important for catalytic activity" evidence="7">
    <location>
        <position position="190"/>
    </location>
</feature>
<keyword evidence="9" id="KW-1185">Reference proteome</keyword>
<name>A0ABQ0A969_9GAMM</name>
<comment type="caution">
    <text evidence="8">The sequence shown here is derived from an EMBL/GenBank/DDBJ whole genome shotgun (WGS) entry which is preliminary data.</text>
</comment>
<dbReference type="Pfam" id="PF02618">
    <property type="entry name" value="YceG"/>
    <property type="match status" value="1"/>
</dbReference>
<evidence type="ECO:0000256" key="1">
    <source>
        <dbReference type="ARBA" id="ARBA00022475"/>
    </source>
</evidence>
<dbReference type="CDD" id="cd08010">
    <property type="entry name" value="MltG_like"/>
    <property type="match status" value="1"/>
</dbReference>
<evidence type="ECO:0000256" key="6">
    <source>
        <dbReference type="ARBA" id="ARBA00023316"/>
    </source>
</evidence>
<dbReference type="EC" id="4.2.2.29" evidence="7"/>
<keyword evidence="6 7" id="KW-0961">Cell wall biogenesis/degradation</keyword>
<evidence type="ECO:0000256" key="5">
    <source>
        <dbReference type="ARBA" id="ARBA00023239"/>
    </source>
</evidence>
<keyword evidence="3 7" id="KW-1133">Transmembrane helix</keyword>
<evidence type="ECO:0000256" key="7">
    <source>
        <dbReference type="HAMAP-Rule" id="MF_02065"/>
    </source>
</evidence>
<keyword evidence="7" id="KW-0997">Cell inner membrane</keyword>
<evidence type="ECO:0000256" key="2">
    <source>
        <dbReference type="ARBA" id="ARBA00022692"/>
    </source>
</evidence>
<accession>A0ABQ0A969</accession>
<dbReference type="HAMAP" id="MF_02065">
    <property type="entry name" value="MltG"/>
    <property type="match status" value="1"/>
</dbReference>
<dbReference type="Gene3D" id="3.30.1490.480">
    <property type="entry name" value="Endolytic murein transglycosylase"/>
    <property type="match status" value="1"/>
</dbReference>
<sequence>MNTWANSPVIAANQTLIVERGSNLTSVSRQIFSDQSPLYFRSSILYARLQNQTAIQSGEYQLDADDSWQAILDLLESGNTVKRQVTLVEGWTVKQALEHLHSQEKIERTLSSVSDESLIAILPEGYKHPEGWFFADTYQYQLGDSDLDILKRSHQKMRDVLDTGWQERDQNIPLQSAYEALVLASIVEKETGLDSERPVIASVFTQRLRKRMRLQTDPTVIYGLGDSYKGNITRKHLRQKTDYNTYVIKGLPPTPIALVGAEAIQATLHPAAEEYLYFVAKGDGSHYFSKTLDEHNKAVREYQLVNRAKEYRSQPLNQ</sequence>
<dbReference type="EMBL" id="BAABWN010000006">
    <property type="protein sequence ID" value="GAA6168198.1"/>
    <property type="molecule type" value="Genomic_DNA"/>
</dbReference>
<evidence type="ECO:0000313" key="8">
    <source>
        <dbReference type="EMBL" id="GAA6168198.1"/>
    </source>
</evidence>
<dbReference type="Gene3D" id="3.30.160.60">
    <property type="entry name" value="Classic Zinc Finger"/>
    <property type="match status" value="1"/>
</dbReference>
<keyword evidence="5 7" id="KW-0456">Lyase</keyword>
<reference evidence="8 9" key="1">
    <citation type="submission" date="2024-04" db="EMBL/GenBank/DDBJ databases">
        <title>Draft genome sequence of Sessilibacter corallicola NBRC 116591.</title>
        <authorList>
            <person name="Miyakawa T."/>
            <person name="Kusuya Y."/>
            <person name="Miura T."/>
        </authorList>
    </citation>
    <scope>NUCLEOTIDE SEQUENCE [LARGE SCALE GENOMIC DNA]</scope>
    <source>
        <strain evidence="8 9">KU-00831-HH</strain>
    </source>
</reference>
<comment type="function">
    <text evidence="7">Functions as a peptidoglycan terminase that cleaves nascent peptidoglycan strands endolytically to terminate their elongation.</text>
</comment>
<gene>
    <name evidence="7" type="primary">mltG</name>
    <name evidence="8" type="ORF">NBRC116591_20090</name>
</gene>
<evidence type="ECO:0000256" key="3">
    <source>
        <dbReference type="ARBA" id="ARBA00022989"/>
    </source>
</evidence>
<dbReference type="Proteomes" id="UP001465153">
    <property type="component" value="Unassembled WGS sequence"/>
</dbReference>
<dbReference type="PANTHER" id="PTHR30518">
    <property type="entry name" value="ENDOLYTIC MUREIN TRANSGLYCOSYLASE"/>
    <property type="match status" value="1"/>
</dbReference>
<keyword evidence="1 7" id="KW-1003">Cell membrane</keyword>
<evidence type="ECO:0000256" key="4">
    <source>
        <dbReference type="ARBA" id="ARBA00023136"/>
    </source>
</evidence>
<dbReference type="PANTHER" id="PTHR30518:SF2">
    <property type="entry name" value="ENDOLYTIC MUREIN TRANSGLYCOSYLASE"/>
    <property type="match status" value="1"/>
</dbReference>
<proteinExistence type="inferred from homology"/>